<evidence type="ECO:0000256" key="2">
    <source>
        <dbReference type="ARBA" id="ARBA00004922"/>
    </source>
</evidence>
<name>A0AAD5V7Q0_9APHY</name>
<keyword evidence="5 8" id="KW-0256">Endoplasmic reticulum</keyword>
<dbReference type="EMBL" id="JANAWD010000102">
    <property type="protein sequence ID" value="KAJ3487097.1"/>
    <property type="molecule type" value="Genomic_DNA"/>
</dbReference>
<dbReference type="InterPro" id="IPR005013">
    <property type="entry name" value="DDOST_48_kDa_subunit"/>
</dbReference>
<keyword evidence="12" id="KW-1185">Reference proteome</keyword>
<protein>
    <recommendedName>
        <fullName evidence="8">Dolichyl-diphosphooligosaccharide--protein glycosyltransferase subunit WBP1</fullName>
        <shortName evidence="8">Oligosaccharyl transferase subunit WBP1</shortName>
    </recommendedName>
</protein>
<evidence type="ECO:0000259" key="9">
    <source>
        <dbReference type="Pfam" id="PF03345"/>
    </source>
</evidence>
<evidence type="ECO:0000256" key="6">
    <source>
        <dbReference type="ARBA" id="ARBA00022989"/>
    </source>
</evidence>
<comment type="subunit">
    <text evidence="8">Component of the oligosaccharyltransferase (OST) complex.</text>
</comment>
<dbReference type="InterPro" id="IPR055457">
    <property type="entry name" value="OST48_N"/>
</dbReference>
<comment type="pathway">
    <text evidence="2 8">Protein modification; protein glycosylation.</text>
</comment>
<organism evidence="11 12">
    <name type="scientific">Meripilus lineatus</name>
    <dbReference type="NCBI Taxonomy" id="2056292"/>
    <lineage>
        <taxon>Eukaryota</taxon>
        <taxon>Fungi</taxon>
        <taxon>Dikarya</taxon>
        <taxon>Basidiomycota</taxon>
        <taxon>Agaricomycotina</taxon>
        <taxon>Agaricomycetes</taxon>
        <taxon>Polyporales</taxon>
        <taxon>Meripilaceae</taxon>
        <taxon>Meripilus</taxon>
    </lineage>
</organism>
<evidence type="ECO:0000313" key="11">
    <source>
        <dbReference type="EMBL" id="KAJ3487097.1"/>
    </source>
</evidence>
<evidence type="ECO:0000313" key="12">
    <source>
        <dbReference type="Proteomes" id="UP001212997"/>
    </source>
</evidence>
<reference evidence="11" key="1">
    <citation type="submission" date="2022-07" db="EMBL/GenBank/DDBJ databases">
        <title>Genome Sequence of Physisporinus lineatus.</title>
        <authorList>
            <person name="Buettner E."/>
        </authorList>
    </citation>
    <scope>NUCLEOTIDE SEQUENCE</scope>
    <source>
        <strain evidence="11">VT162</strain>
    </source>
</reference>
<comment type="subcellular location">
    <subcellularLocation>
        <location evidence="8">Endoplasmic reticulum membrane</location>
        <topology evidence="8">Single-pass type I membrane protein</topology>
    </subcellularLocation>
    <subcellularLocation>
        <location evidence="1">Membrane</location>
        <topology evidence="1">Single-pass type I membrane protein</topology>
    </subcellularLocation>
</comment>
<feature type="transmembrane region" description="Helical" evidence="8">
    <location>
        <begin position="425"/>
        <end position="447"/>
    </location>
</feature>
<dbReference type="GO" id="GO:0018279">
    <property type="term" value="P:protein N-linked glycosylation via asparagine"/>
    <property type="evidence" value="ECO:0007669"/>
    <property type="project" value="UniProtKB-UniRule"/>
</dbReference>
<evidence type="ECO:0000259" key="10">
    <source>
        <dbReference type="Pfam" id="PF23358"/>
    </source>
</evidence>
<dbReference type="PANTHER" id="PTHR10830:SF0">
    <property type="entry name" value="DOLICHYL-DIPHOSPHOOLIGOSACCHARIDE--PROTEIN GLYCOSYLTRANSFERASE 48 KDA SUBUNIT"/>
    <property type="match status" value="1"/>
</dbReference>
<evidence type="ECO:0000256" key="5">
    <source>
        <dbReference type="ARBA" id="ARBA00022824"/>
    </source>
</evidence>
<keyword evidence="7 8" id="KW-0472">Membrane</keyword>
<keyword evidence="4 8" id="KW-0812">Transmembrane</keyword>
<dbReference type="PANTHER" id="PTHR10830">
    <property type="entry name" value="DOLICHYL-DIPHOSPHOOLIGOSACCHARIDE--PROTEIN GLYCOSYLTRANSFERASE 48 KDA SUBUNIT"/>
    <property type="match status" value="1"/>
</dbReference>
<evidence type="ECO:0000256" key="4">
    <source>
        <dbReference type="ARBA" id="ARBA00022692"/>
    </source>
</evidence>
<sequence length="462" mass="50831">METGLSTTSTRTVTVFKLHERDGIGGKQPHLPFLVISSKSSKGDSVLVILDPKLDRDNYSIFFNGLRERGYNLTFRSPKDPKPAIIEFEQPQFSHVILFAPETKSFASDITPQSLVQLLEKDTNILIALSPKQTPLTSLASEFSLILPPPGTPLISHFPERDTPENVIPVTPTRNEILSSTLAPVWFSGVPFSLQNNPLLVPILNAPAESFASDSEGDNGANALVDASEKGGEGLWAGSSLGLVTGFQTLNGARATWVGGVDVFSDEYAQKEVSEGVKSGNKQFGADVSAWTFQESLVLRVDSVSHHRVNETTPRETYTTNDRIVFSAEISRYNPKIATWEPYSGIGDLQLEFTMLDPHVRTALPPVAGQPGKYSVAFRAPDRHGVFKFVINHKRRGWTHLHSSTVVPLVPPRHDEYPRFLSAAWPYYLGAISTSLGFLIFSALWLAGDDRETKRGKSTKTE</sequence>
<evidence type="ECO:0000256" key="1">
    <source>
        <dbReference type="ARBA" id="ARBA00004479"/>
    </source>
</evidence>
<dbReference type="Proteomes" id="UP001212997">
    <property type="component" value="Unassembled WGS sequence"/>
</dbReference>
<accession>A0AAD5V7Q0</accession>
<evidence type="ECO:0000256" key="3">
    <source>
        <dbReference type="ARBA" id="ARBA00008743"/>
    </source>
</evidence>
<comment type="caution">
    <text evidence="11">The sequence shown here is derived from an EMBL/GenBank/DDBJ whole genome shotgun (WGS) entry which is preliminary data.</text>
</comment>
<dbReference type="AlphaFoldDB" id="A0AAD5V7Q0"/>
<dbReference type="Pfam" id="PF03345">
    <property type="entry name" value="OST48_N"/>
    <property type="match status" value="1"/>
</dbReference>
<evidence type="ECO:0000256" key="7">
    <source>
        <dbReference type="ARBA" id="ARBA00023136"/>
    </source>
</evidence>
<evidence type="ECO:0000256" key="8">
    <source>
        <dbReference type="RuleBase" id="RU361142"/>
    </source>
</evidence>
<proteinExistence type="inferred from homology"/>
<dbReference type="Pfam" id="PF23358">
    <property type="entry name" value="OST48_MD"/>
    <property type="match status" value="1"/>
</dbReference>
<comment type="function">
    <text evidence="8">Subunit of the oligosaccharyl transferase (OST) complex that catalyzes the initial transfer of a defined glycan (Glc(3)Man(9)GlcNAc(2) in eukaryotes) from the lipid carrier dolichol-pyrophosphate to an asparagine residue within an Asn-X-Ser/Thr consensus motif in nascent polypeptide chains, the first step in protein N-glycosylation. N-glycosylation occurs cotranslationally and the complex associates with the Sec61 complex at the channel-forming translocon complex that mediates protein translocation across the endoplasmic reticulum (ER).</text>
</comment>
<feature type="domain" description="OST48 N-terminal" evidence="9">
    <location>
        <begin position="46"/>
        <end position="292"/>
    </location>
</feature>
<dbReference type="InterPro" id="IPR055459">
    <property type="entry name" value="OST48_MD"/>
</dbReference>
<dbReference type="GO" id="GO:0008250">
    <property type="term" value="C:oligosaccharyltransferase complex"/>
    <property type="evidence" value="ECO:0007669"/>
    <property type="project" value="TreeGrafter"/>
</dbReference>
<comment type="similarity">
    <text evidence="3 8">Belongs to the DDOST 48 kDa subunit family.</text>
</comment>
<gene>
    <name evidence="11" type="ORF">NLI96_g3788</name>
</gene>
<keyword evidence="6 8" id="KW-1133">Transmembrane helix</keyword>
<feature type="domain" description="OST48 middle" evidence="10">
    <location>
        <begin position="306"/>
        <end position="447"/>
    </location>
</feature>